<proteinExistence type="inferred from homology"/>
<evidence type="ECO:0000256" key="4">
    <source>
        <dbReference type="ARBA" id="ARBA00022729"/>
    </source>
</evidence>
<evidence type="ECO:0000313" key="10">
    <source>
        <dbReference type="EnsemblMetazoa" id="XP_012055090.1"/>
    </source>
</evidence>
<keyword evidence="7" id="KW-0325">Glycoprotein</keyword>
<dbReference type="EMBL" id="ADTU01011330">
    <property type="status" value="NOT_ANNOTATED_CDS"/>
    <property type="molecule type" value="Genomic_DNA"/>
</dbReference>
<evidence type="ECO:0000256" key="3">
    <source>
        <dbReference type="ARBA" id="ARBA00022692"/>
    </source>
</evidence>
<dbReference type="CDD" id="cd00096">
    <property type="entry name" value="Ig"/>
    <property type="match status" value="1"/>
</dbReference>
<dbReference type="PANTHER" id="PTHR32178:SF6">
    <property type="entry name" value="IG-LIKE DOMAIN-CONTAINING PROTEIN"/>
    <property type="match status" value="1"/>
</dbReference>
<dbReference type="Pfam" id="PF17064">
    <property type="entry name" value="QVR"/>
    <property type="match status" value="1"/>
</dbReference>
<keyword evidence="6" id="KW-0472">Membrane</keyword>
<evidence type="ECO:0000256" key="8">
    <source>
        <dbReference type="SAM" id="SignalP"/>
    </source>
</evidence>
<evidence type="ECO:0000256" key="5">
    <source>
        <dbReference type="ARBA" id="ARBA00022989"/>
    </source>
</evidence>
<sequence>MYVLWIIIVSLTSRNCVAIDSTLVNVKKYCRDKDRLITSEENDEYLLIAAENNMNIILASNDYEEPQPKIWYYQDRYRENPEKEVELEMDNNISYSRIYTMPDLSLVVKNFTVIDAGIYRCHGKEGQEEEKKYNYRIEPLLKDIGGEFLEKGNLTEWGKYQEIYLWPVNTKFAVSRMTDLAEIREEVILQVISEWGPWSPCKQCINNRGIKTSRGYCRLKSIINSTMIEKNDSVIIHFFRGSPMLPCKSALLQSEFPSISRIVRYLPEFILTETCKRCRVKKKKKGKMFRYAKRYVLAEGAHLTITCPESTIETQVIWKKDALTLKKGTAQSFRQKDREARVMVDTFSTLYLKDVSQQEQGNYTCYVNNINMMRMKIIVVSKTRLLTQGILRRCVSCRSRGDLGSCKDPFTMNSTQIALEKGIDAVPCVSGWCGKIIESQNLNNEYGIATQRLCFQRGPDDNEERCAYTVWNYKKVYMCLCYGDLCNGTMKTTIASSFLITLSVCLIRWLI</sequence>
<feature type="signal peptide" evidence="8">
    <location>
        <begin position="1"/>
        <end position="18"/>
    </location>
</feature>
<dbReference type="GO" id="GO:0016020">
    <property type="term" value="C:membrane"/>
    <property type="evidence" value="ECO:0007669"/>
    <property type="project" value="UniProtKB-SubCell"/>
</dbReference>
<protein>
    <recommendedName>
        <fullName evidence="9">Ig-like domain-containing protein</fullName>
    </recommendedName>
</protein>
<dbReference type="EnsemblMetazoa" id="XM_012199700.1">
    <property type="protein sequence ID" value="XP_012055090.1"/>
    <property type="gene ID" value="LOC105618160"/>
</dbReference>
<evidence type="ECO:0000313" key="11">
    <source>
        <dbReference type="Proteomes" id="UP000005205"/>
    </source>
</evidence>
<dbReference type="eggNOG" id="ENOG502S150">
    <property type="taxonomic scope" value="Eukaryota"/>
</dbReference>
<gene>
    <name evidence="10" type="primary">105618160</name>
</gene>
<feature type="domain" description="Ig-like" evidence="9">
    <location>
        <begin position="267"/>
        <end position="381"/>
    </location>
</feature>
<evidence type="ECO:0000256" key="1">
    <source>
        <dbReference type="ARBA" id="ARBA00004479"/>
    </source>
</evidence>
<reference evidence="11" key="1">
    <citation type="journal article" date="2011" name="PLoS Genet.">
        <title>The genome sequence of the leaf-cutter ant Atta cephalotes reveals insights into its obligate symbiotic lifestyle.</title>
        <authorList>
            <person name="Suen G."/>
            <person name="Teiling C."/>
            <person name="Li L."/>
            <person name="Holt C."/>
            <person name="Abouheif E."/>
            <person name="Bornberg-Bauer E."/>
            <person name="Bouffard P."/>
            <person name="Caldera E.J."/>
            <person name="Cash E."/>
            <person name="Cavanaugh A."/>
            <person name="Denas O."/>
            <person name="Elhaik E."/>
            <person name="Fave M.J."/>
            <person name="Gadau J."/>
            <person name="Gibson J.D."/>
            <person name="Graur D."/>
            <person name="Grubbs K.J."/>
            <person name="Hagen D.E."/>
            <person name="Harkins T.T."/>
            <person name="Helmkampf M."/>
            <person name="Hu H."/>
            <person name="Johnson B.R."/>
            <person name="Kim J."/>
            <person name="Marsh S.E."/>
            <person name="Moeller J.A."/>
            <person name="Munoz-Torres M.C."/>
            <person name="Murphy M.C."/>
            <person name="Naughton M.C."/>
            <person name="Nigam S."/>
            <person name="Overson R."/>
            <person name="Rajakumar R."/>
            <person name="Reese J.T."/>
            <person name="Scott J.J."/>
            <person name="Smith C.R."/>
            <person name="Tao S."/>
            <person name="Tsutsui N.D."/>
            <person name="Viljakainen L."/>
            <person name="Wissler L."/>
            <person name="Yandell M.D."/>
            <person name="Zimmer F."/>
            <person name="Taylor J."/>
            <person name="Slater S.C."/>
            <person name="Clifton S.W."/>
            <person name="Warren W.C."/>
            <person name="Elsik C.G."/>
            <person name="Smith C.D."/>
            <person name="Weinstock G.M."/>
            <person name="Gerardo N.M."/>
            <person name="Currie C.R."/>
        </authorList>
    </citation>
    <scope>NUCLEOTIDE SEQUENCE [LARGE SCALE GENOMIC DNA]</scope>
</reference>
<dbReference type="PANTHER" id="PTHR32178">
    <property type="entry name" value="FAM187"/>
    <property type="match status" value="1"/>
</dbReference>
<keyword evidence="11" id="KW-1185">Reference proteome</keyword>
<dbReference type="SMART" id="SM00409">
    <property type="entry name" value="IG"/>
    <property type="match status" value="2"/>
</dbReference>
<accession>A0A158NC32</accession>
<dbReference type="KEGG" id="acep:105618160"/>
<comment type="similarity">
    <text evidence="2">Belongs to the FAM187 family.</text>
</comment>
<dbReference type="SUPFAM" id="SSF48726">
    <property type="entry name" value="Immunoglobulin"/>
    <property type="match status" value="1"/>
</dbReference>
<dbReference type="InterPro" id="IPR031424">
    <property type="entry name" value="QVR-like"/>
</dbReference>
<dbReference type="InterPro" id="IPR013151">
    <property type="entry name" value="Immunoglobulin_dom"/>
</dbReference>
<dbReference type="GO" id="GO:0032222">
    <property type="term" value="P:regulation of synaptic transmission, cholinergic"/>
    <property type="evidence" value="ECO:0007669"/>
    <property type="project" value="InterPro"/>
</dbReference>
<evidence type="ECO:0000256" key="7">
    <source>
        <dbReference type="ARBA" id="ARBA00023180"/>
    </source>
</evidence>
<dbReference type="OrthoDB" id="9988013at2759"/>
<dbReference type="InterPro" id="IPR013783">
    <property type="entry name" value="Ig-like_fold"/>
</dbReference>
<dbReference type="InterPro" id="IPR036179">
    <property type="entry name" value="Ig-like_dom_sf"/>
</dbReference>
<dbReference type="InterPro" id="IPR039311">
    <property type="entry name" value="FAM187A/B"/>
</dbReference>
<keyword evidence="5" id="KW-1133">Transmembrane helix</keyword>
<dbReference type="Proteomes" id="UP000005205">
    <property type="component" value="Unassembled WGS sequence"/>
</dbReference>
<feature type="chain" id="PRO_5021252231" description="Ig-like domain-containing protein" evidence="8">
    <location>
        <begin position="19"/>
        <end position="511"/>
    </location>
</feature>
<comment type="subcellular location">
    <subcellularLocation>
        <location evidence="1">Membrane</location>
        <topology evidence="1">Single-pass type I membrane protein</topology>
    </subcellularLocation>
</comment>
<reference evidence="10" key="2">
    <citation type="submission" date="2016-04" db="UniProtKB">
        <authorList>
            <consortium name="EnsemblMetazoa"/>
        </authorList>
    </citation>
    <scope>IDENTIFICATION</scope>
</reference>
<keyword evidence="3" id="KW-0812">Transmembrane</keyword>
<name>A0A158NC32_ATTCE</name>
<dbReference type="InterPro" id="IPR007110">
    <property type="entry name" value="Ig-like_dom"/>
</dbReference>
<dbReference type="Gene3D" id="2.60.40.10">
    <property type="entry name" value="Immunoglobulins"/>
    <property type="match status" value="2"/>
</dbReference>
<dbReference type="CDD" id="cd23589">
    <property type="entry name" value="TFP_LU_ECD_Rtv"/>
    <property type="match status" value="1"/>
</dbReference>
<dbReference type="PROSITE" id="PS50835">
    <property type="entry name" value="IG_LIKE"/>
    <property type="match status" value="1"/>
</dbReference>
<evidence type="ECO:0000256" key="2">
    <source>
        <dbReference type="ARBA" id="ARBA00008727"/>
    </source>
</evidence>
<evidence type="ECO:0000256" key="6">
    <source>
        <dbReference type="ARBA" id="ARBA00023136"/>
    </source>
</evidence>
<dbReference type="AlphaFoldDB" id="A0A158NC32"/>
<dbReference type="GO" id="GO:0030431">
    <property type="term" value="P:sleep"/>
    <property type="evidence" value="ECO:0007669"/>
    <property type="project" value="InterPro"/>
</dbReference>
<dbReference type="Pfam" id="PF00047">
    <property type="entry name" value="ig"/>
    <property type="match status" value="1"/>
</dbReference>
<organism evidence="10 11">
    <name type="scientific">Atta cephalotes</name>
    <name type="common">Leafcutter ant</name>
    <dbReference type="NCBI Taxonomy" id="12957"/>
    <lineage>
        <taxon>Eukaryota</taxon>
        <taxon>Metazoa</taxon>
        <taxon>Ecdysozoa</taxon>
        <taxon>Arthropoda</taxon>
        <taxon>Hexapoda</taxon>
        <taxon>Insecta</taxon>
        <taxon>Pterygota</taxon>
        <taxon>Neoptera</taxon>
        <taxon>Endopterygota</taxon>
        <taxon>Hymenoptera</taxon>
        <taxon>Apocrita</taxon>
        <taxon>Aculeata</taxon>
        <taxon>Formicoidea</taxon>
        <taxon>Formicidae</taxon>
        <taxon>Myrmicinae</taxon>
        <taxon>Atta</taxon>
    </lineage>
</organism>
<evidence type="ECO:0000259" key="9">
    <source>
        <dbReference type="PROSITE" id="PS50835"/>
    </source>
</evidence>
<keyword evidence="4 8" id="KW-0732">Signal</keyword>
<dbReference type="InParanoid" id="A0A158NC32"/>
<dbReference type="InterPro" id="IPR003599">
    <property type="entry name" value="Ig_sub"/>
</dbReference>